<dbReference type="GO" id="GO:0015774">
    <property type="term" value="P:polysaccharide transport"/>
    <property type="evidence" value="ECO:0007669"/>
    <property type="project" value="UniProtKB-KW"/>
</dbReference>
<keyword evidence="3" id="KW-0813">Transport</keyword>
<feature type="domain" description="ABC-2 type transporter transmembrane" evidence="10">
    <location>
        <begin position="32"/>
        <end position="231"/>
    </location>
</feature>
<feature type="transmembrane region" description="Helical" evidence="9">
    <location>
        <begin position="130"/>
        <end position="151"/>
    </location>
</feature>
<dbReference type="GO" id="GO:0005886">
    <property type="term" value="C:plasma membrane"/>
    <property type="evidence" value="ECO:0007669"/>
    <property type="project" value="UniProtKB-SubCell"/>
</dbReference>
<comment type="subcellular location">
    <subcellularLocation>
        <location evidence="1">Cell membrane</location>
        <topology evidence="1">Multi-pass membrane protein</topology>
    </subcellularLocation>
</comment>
<evidence type="ECO:0000256" key="4">
    <source>
        <dbReference type="ARBA" id="ARBA00022475"/>
    </source>
</evidence>
<feature type="transmembrane region" description="Helical" evidence="9">
    <location>
        <begin position="243"/>
        <end position="262"/>
    </location>
</feature>
<comment type="similarity">
    <text evidence="2">Belongs to the ABC-2 integral membrane protein family.</text>
</comment>
<evidence type="ECO:0000256" key="9">
    <source>
        <dbReference type="SAM" id="Phobius"/>
    </source>
</evidence>
<evidence type="ECO:0000256" key="2">
    <source>
        <dbReference type="ARBA" id="ARBA00007783"/>
    </source>
</evidence>
<dbReference type="GO" id="GO:0015920">
    <property type="term" value="P:lipopolysaccharide transport"/>
    <property type="evidence" value="ECO:0007669"/>
    <property type="project" value="TreeGrafter"/>
</dbReference>
<name>A0A2X0SJC2_9PROT</name>
<dbReference type="Pfam" id="PF01061">
    <property type="entry name" value="ABC2_membrane"/>
    <property type="match status" value="1"/>
</dbReference>
<sequence length="272" mass="31577">MTGFLMSEKLSNLLRCGFEDITHSVRTRDMWFYLGRQDIKMKYRRSVLGPWWYTLSTGILVLTLGLLWSQVFNQPIGYYMSYFAAGIVTWTFISGFITESATSITQFEGFIKQQYTHFFQFVLRIYIRHLLILAHNFLVVAIVFLFAGPGFSFEALAAIPGLAILSLLMLMIGTPVAIFCTRFRDMPQIINNLLQVIFYLTPIIWEAKQIGRFQFVSDWNPFHAMVSIIRKPLLGELPAAWDFLMIFILIAICTLATAWLLGKYRRRIAYWL</sequence>
<proteinExistence type="inferred from homology"/>
<dbReference type="AlphaFoldDB" id="A0A2X0SJC2"/>
<dbReference type="GO" id="GO:0140359">
    <property type="term" value="F:ABC-type transporter activity"/>
    <property type="evidence" value="ECO:0007669"/>
    <property type="project" value="InterPro"/>
</dbReference>
<accession>A0A2X0SJC2</accession>
<feature type="transmembrane region" description="Helical" evidence="9">
    <location>
        <begin position="157"/>
        <end position="180"/>
    </location>
</feature>
<dbReference type="EMBL" id="LS423452">
    <property type="protein sequence ID" value="SPS05916.1"/>
    <property type="molecule type" value="Genomic_DNA"/>
</dbReference>
<keyword evidence="5 9" id="KW-0812">Transmembrane</keyword>
<evidence type="ECO:0000256" key="5">
    <source>
        <dbReference type="ARBA" id="ARBA00022692"/>
    </source>
</evidence>
<evidence type="ECO:0000256" key="8">
    <source>
        <dbReference type="ARBA" id="ARBA00023136"/>
    </source>
</evidence>
<dbReference type="InterPro" id="IPR013525">
    <property type="entry name" value="ABC2_TM"/>
</dbReference>
<keyword evidence="6 9" id="KW-1133">Transmembrane helix</keyword>
<evidence type="ECO:0000256" key="7">
    <source>
        <dbReference type="ARBA" id="ARBA00023047"/>
    </source>
</evidence>
<feature type="transmembrane region" description="Helical" evidence="9">
    <location>
        <begin position="76"/>
        <end position="97"/>
    </location>
</feature>
<keyword evidence="7" id="KW-0762">Sugar transport</keyword>
<evidence type="ECO:0000256" key="3">
    <source>
        <dbReference type="ARBA" id="ARBA00022448"/>
    </source>
</evidence>
<reference evidence="11" key="1">
    <citation type="submission" date="2018-05" db="EMBL/GenBank/DDBJ databases">
        <authorList>
            <person name="Lanie J.A."/>
            <person name="Ng W.-L."/>
            <person name="Kazmierczak K.M."/>
            <person name="Andrzejewski T.M."/>
            <person name="Davidsen T.M."/>
            <person name="Wayne K.J."/>
            <person name="Tettelin H."/>
            <person name="Glass J.I."/>
            <person name="Rusch D."/>
            <person name="Podicherti R."/>
            <person name="Tsui H.-C.T."/>
            <person name="Winkler M.E."/>
        </authorList>
    </citation>
    <scope>NUCLEOTIDE SEQUENCE</scope>
    <source>
        <strain evidence="11">KNB</strain>
    </source>
</reference>
<organism evidence="11">
    <name type="scientific">Candidatus Nitrotoga fabula</name>
    <dbReference type="NCBI Taxonomy" id="2182327"/>
    <lineage>
        <taxon>Bacteria</taxon>
        <taxon>Pseudomonadati</taxon>
        <taxon>Pseudomonadota</taxon>
        <taxon>Betaproteobacteria</taxon>
        <taxon>Nitrosomonadales</taxon>
        <taxon>Gallionellaceae</taxon>
        <taxon>Candidatus Nitrotoga</taxon>
    </lineage>
</organism>
<keyword evidence="7" id="KW-0625">Polysaccharide transport</keyword>
<feature type="transmembrane region" description="Helical" evidence="9">
    <location>
        <begin position="50"/>
        <end position="70"/>
    </location>
</feature>
<dbReference type="PANTHER" id="PTHR30413">
    <property type="entry name" value="INNER MEMBRANE TRANSPORT PERMEASE"/>
    <property type="match status" value="1"/>
</dbReference>
<keyword evidence="8 9" id="KW-0472">Membrane</keyword>
<evidence type="ECO:0000259" key="10">
    <source>
        <dbReference type="Pfam" id="PF01061"/>
    </source>
</evidence>
<keyword evidence="4" id="KW-1003">Cell membrane</keyword>
<evidence type="ECO:0000256" key="6">
    <source>
        <dbReference type="ARBA" id="ARBA00022989"/>
    </source>
</evidence>
<evidence type="ECO:0000256" key="1">
    <source>
        <dbReference type="ARBA" id="ARBA00004651"/>
    </source>
</evidence>
<feature type="transmembrane region" description="Helical" evidence="9">
    <location>
        <begin position="189"/>
        <end position="205"/>
    </location>
</feature>
<protein>
    <submittedName>
        <fullName evidence="11">O-antigen export system, permease protein</fullName>
    </submittedName>
</protein>
<dbReference type="PANTHER" id="PTHR30413:SF10">
    <property type="entry name" value="CAPSULE POLYSACCHARIDE EXPORT INNER-MEMBRANE PROTEIN CTRC"/>
    <property type="match status" value="1"/>
</dbReference>
<evidence type="ECO:0000313" key="11">
    <source>
        <dbReference type="EMBL" id="SPS05916.1"/>
    </source>
</evidence>
<gene>
    <name evidence="11" type="ORF">NITFAB_1506</name>
</gene>